<comment type="caution">
    <text evidence="4">The sequence shown here is derived from an EMBL/GenBank/DDBJ whole genome shotgun (WGS) entry which is preliminary data.</text>
</comment>
<dbReference type="PROSITE" id="PS50930">
    <property type="entry name" value="HTH_LYTTR"/>
    <property type="match status" value="1"/>
</dbReference>
<evidence type="ECO:0000259" key="3">
    <source>
        <dbReference type="PROSITE" id="PS50930"/>
    </source>
</evidence>
<dbReference type="PANTHER" id="PTHR37299:SF1">
    <property type="entry name" value="STAGE 0 SPORULATION PROTEIN A HOMOLOG"/>
    <property type="match status" value="1"/>
</dbReference>
<dbReference type="OrthoDB" id="9809318at2"/>
<dbReference type="SMART" id="SM00850">
    <property type="entry name" value="LytTR"/>
    <property type="match status" value="1"/>
</dbReference>
<dbReference type="SMART" id="SM00448">
    <property type="entry name" value="REC"/>
    <property type="match status" value="1"/>
</dbReference>
<dbReference type="Gene3D" id="3.40.50.2300">
    <property type="match status" value="1"/>
</dbReference>
<dbReference type="InterPro" id="IPR007492">
    <property type="entry name" value="LytTR_DNA-bd_dom"/>
</dbReference>
<name>A0A4V3FI36_9BACT</name>
<dbReference type="PROSITE" id="PS50110">
    <property type="entry name" value="RESPONSE_REGULATORY"/>
    <property type="match status" value="1"/>
</dbReference>
<sequence length="259" mass="29411">MNNKLTAVVIDDEAIHRRMTKALIARHDKLLWLGEADNLVTGAAMIEREKPDVVFLDIYLSTGTGFHLLPNLQEQPKIVFVTSSRDHALQAIDVEAVDYLIKPVEEERFAATVRRLERHFFKEADPQERHERNDRLCLRTESQTYIVPISRISALVADGNFTGVFSTGRSKILVCKPLGNFDETLPTPPFVRLDRSLIINTERVMRTQRVSRNLTKLWMKDQDEPLEIGRTAMARLNEVLDEPSSGQAARPPSRLAASL</sequence>
<dbReference type="AlphaFoldDB" id="A0A4V3FI36"/>
<protein>
    <submittedName>
        <fullName evidence="4">LytTR family two component transcriptional regulator</fullName>
    </submittedName>
</protein>
<evidence type="ECO:0000259" key="2">
    <source>
        <dbReference type="PROSITE" id="PS50110"/>
    </source>
</evidence>
<dbReference type="SUPFAM" id="SSF52172">
    <property type="entry name" value="CheY-like"/>
    <property type="match status" value="1"/>
</dbReference>
<dbReference type="GO" id="GO:0003677">
    <property type="term" value="F:DNA binding"/>
    <property type="evidence" value="ECO:0007669"/>
    <property type="project" value="InterPro"/>
</dbReference>
<dbReference type="InterPro" id="IPR046947">
    <property type="entry name" value="LytR-like"/>
</dbReference>
<dbReference type="GO" id="GO:0000156">
    <property type="term" value="F:phosphorelay response regulator activity"/>
    <property type="evidence" value="ECO:0007669"/>
    <property type="project" value="InterPro"/>
</dbReference>
<reference evidence="4 5" key="1">
    <citation type="submission" date="2019-03" db="EMBL/GenBank/DDBJ databases">
        <title>Genomic Encyclopedia of Archaeal and Bacterial Type Strains, Phase II (KMG-II): from individual species to whole genera.</title>
        <authorList>
            <person name="Goeker M."/>
        </authorList>
    </citation>
    <scope>NUCLEOTIDE SEQUENCE [LARGE SCALE GENOMIC DNA]</scope>
    <source>
        <strain evidence="4 5">ATCC 25309</strain>
    </source>
</reference>
<feature type="domain" description="Response regulatory" evidence="2">
    <location>
        <begin position="6"/>
        <end position="117"/>
    </location>
</feature>
<feature type="domain" description="HTH LytTR-type" evidence="3">
    <location>
        <begin position="136"/>
        <end position="242"/>
    </location>
</feature>
<dbReference type="Gene3D" id="2.40.50.1020">
    <property type="entry name" value="LytTr DNA-binding domain"/>
    <property type="match status" value="1"/>
</dbReference>
<gene>
    <name evidence="4" type="ORF">EI77_00184</name>
</gene>
<evidence type="ECO:0000313" key="5">
    <source>
        <dbReference type="Proteomes" id="UP000295662"/>
    </source>
</evidence>
<proteinExistence type="predicted"/>
<dbReference type="PANTHER" id="PTHR37299">
    <property type="entry name" value="TRANSCRIPTIONAL REGULATOR-RELATED"/>
    <property type="match status" value="1"/>
</dbReference>
<organism evidence="4 5">
    <name type="scientific">Prosthecobacter fusiformis</name>
    <dbReference type="NCBI Taxonomy" id="48464"/>
    <lineage>
        <taxon>Bacteria</taxon>
        <taxon>Pseudomonadati</taxon>
        <taxon>Verrucomicrobiota</taxon>
        <taxon>Verrucomicrobiia</taxon>
        <taxon>Verrucomicrobiales</taxon>
        <taxon>Verrucomicrobiaceae</taxon>
        <taxon>Prosthecobacter</taxon>
    </lineage>
</organism>
<evidence type="ECO:0000313" key="4">
    <source>
        <dbReference type="EMBL" id="TDU80883.1"/>
    </source>
</evidence>
<dbReference type="Pfam" id="PF00072">
    <property type="entry name" value="Response_reg"/>
    <property type="match status" value="1"/>
</dbReference>
<dbReference type="Pfam" id="PF04397">
    <property type="entry name" value="LytTR"/>
    <property type="match status" value="1"/>
</dbReference>
<accession>A0A4V3FI36</accession>
<feature type="modified residue" description="4-aspartylphosphate" evidence="1">
    <location>
        <position position="57"/>
    </location>
</feature>
<dbReference type="EMBL" id="SOCA01000001">
    <property type="protein sequence ID" value="TDU80883.1"/>
    <property type="molecule type" value="Genomic_DNA"/>
</dbReference>
<evidence type="ECO:0000256" key="1">
    <source>
        <dbReference type="PROSITE-ProRule" id="PRU00169"/>
    </source>
</evidence>
<dbReference type="Proteomes" id="UP000295662">
    <property type="component" value="Unassembled WGS sequence"/>
</dbReference>
<dbReference type="RefSeq" id="WP_133792874.1">
    <property type="nucleotide sequence ID" value="NZ_SOCA01000001.1"/>
</dbReference>
<keyword evidence="1" id="KW-0597">Phosphoprotein</keyword>
<keyword evidence="5" id="KW-1185">Reference proteome</keyword>
<dbReference type="InterPro" id="IPR011006">
    <property type="entry name" value="CheY-like_superfamily"/>
</dbReference>
<dbReference type="InterPro" id="IPR001789">
    <property type="entry name" value="Sig_transdc_resp-reg_receiver"/>
</dbReference>